<dbReference type="EMBL" id="CAAALY010042813">
    <property type="protein sequence ID" value="VEL19699.1"/>
    <property type="molecule type" value="Genomic_DNA"/>
</dbReference>
<feature type="region of interest" description="Disordered" evidence="1">
    <location>
        <begin position="554"/>
        <end position="581"/>
    </location>
</feature>
<accession>A0A3S5BCS1</accession>
<dbReference type="Proteomes" id="UP000784294">
    <property type="component" value="Unassembled WGS sequence"/>
</dbReference>
<dbReference type="AlphaFoldDB" id="A0A3S5BCS1"/>
<reference evidence="3" key="1">
    <citation type="submission" date="2018-11" db="EMBL/GenBank/DDBJ databases">
        <authorList>
            <consortium name="Pathogen Informatics"/>
        </authorList>
    </citation>
    <scope>NUCLEOTIDE SEQUENCE</scope>
</reference>
<evidence type="ECO:0000256" key="1">
    <source>
        <dbReference type="SAM" id="MobiDB-lite"/>
    </source>
</evidence>
<dbReference type="InterPro" id="IPR057376">
    <property type="entry name" value="PH_trem"/>
</dbReference>
<feature type="compositionally biased region" description="Polar residues" evidence="1">
    <location>
        <begin position="80"/>
        <end position="101"/>
    </location>
</feature>
<feature type="compositionally biased region" description="Polar residues" evidence="1">
    <location>
        <begin position="147"/>
        <end position="158"/>
    </location>
</feature>
<feature type="domain" description="Trematode PH-like" evidence="2">
    <location>
        <begin position="204"/>
        <end position="331"/>
    </location>
</feature>
<feature type="region of interest" description="Disordered" evidence="1">
    <location>
        <begin position="334"/>
        <end position="373"/>
    </location>
</feature>
<feature type="compositionally biased region" description="Acidic residues" evidence="1">
    <location>
        <begin position="357"/>
        <end position="367"/>
    </location>
</feature>
<comment type="caution">
    <text evidence="3">The sequence shown here is derived from an EMBL/GenBank/DDBJ whole genome shotgun (WGS) entry which is preliminary data.</text>
</comment>
<gene>
    <name evidence="3" type="ORF">PXEA_LOCUS13139</name>
</gene>
<evidence type="ECO:0000259" key="2">
    <source>
        <dbReference type="Pfam" id="PF25356"/>
    </source>
</evidence>
<evidence type="ECO:0000313" key="4">
    <source>
        <dbReference type="Proteomes" id="UP000784294"/>
    </source>
</evidence>
<organism evidence="3 4">
    <name type="scientific">Protopolystoma xenopodis</name>
    <dbReference type="NCBI Taxonomy" id="117903"/>
    <lineage>
        <taxon>Eukaryota</taxon>
        <taxon>Metazoa</taxon>
        <taxon>Spiralia</taxon>
        <taxon>Lophotrochozoa</taxon>
        <taxon>Platyhelminthes</taxon>
        <taxon>Monogenea</taxon>
        <taxon>Polyopisthocotylea</taxon>
        <taxon>Polystomatidea</taxon>
        <taxon>Polystomatidae</taxon>
        <taxon>Protopolystoma</taxon>
    </lineage>
</organism>
<sequence length="655" mass="73264">MSRQQLDSINQEKEVYGVQVKKADTFSDLGCEGPVELRASLQPHLQGNHFLQSSRRQTSSAQPRRSFIAKSLQHFRQLSSQQTRPANISETNPTLAPLTSQRLHEARWRSADKAVSEKGVNGLQPPVYRMESTPLASRDDLPPIGTGRQSRYSQNSRSAGGPPVAVKAAKRSASLVSVTKFTINRESENSADMNRWPRKDRQGRLVYYECRASLISEHSVRPDSRYSQLEEERLLLKYYGKKPLGSCLLRFYDGTIYLKKLWKLSVKTYRNLISYRSILDIYTFTDYNTMLVIKMRRKNEDISYLVLNFRAGEALQRTRDIIISAMSNPESEVDNALYDPGISEGQQSPVSTHSGFDYDDPPLPDESVEPRVKHSITQLDRQERSYRAFYEFGFDPPPGRLASKASWPSMRPAHQPSVAMTSSYPRHGSLQLRPVFLSPHNQQEIPLVPEMMLVPGDRSGLPEERAWYTNDLAYASPSHPGPSFAARPRWYGLNPPVLQNNLMPNQSAHLASTISTGVNSLPDAYWSTNAIYSDLPLPSNGPFFTEPGISDHLRGRPNLQAAPRFPSRTASETDKSALMSSRRLPLQATNGARRNSLRRLGRSISVGSQAGEAHGLGNTSAQLSGGNFKSANEKTVILPVYVYTNDPAKLGNSLI</sequence>
<proteinExistence type="predicted"/>
<protein>
    <recommendedName>
        <fullName evidence="2">Trematode PH-like domain-containing protein</fullName>
    </recommendedName>
</protein>
<name>A0A3S5BCS1_9PLAT</name>
<feature type="compositionally biased region" description="Basic and acidic residues" evidence="1">
    <location>
        <begin position="102"/>
        <end position="116"/>
    </location>
</feature>
<feature type="compositionally biased region" description="Polar residues" evidence="1">
    <location>
        <begin position="344"/>
        <end position="354"/>
    </location>
</feature>
<keyword evidence="4" id="KW-1185">Reference proteome</keyword>
<dbReference type="Pfam" id="PF25356">
    <property type="entry name" value="PH_trem"/>
    <property type="match status" value="1"/>
</dbReference>
<evidence type="ECO:0000313" key="3">
    <source>
        <dbReference type="EMBL" id="VEL19699.1"/>
    </source>
</evidence>
<feature type="region of interest" description="Disordered" evidence="1">
    <location>
        <begin position="80"/>
        <end position="163"/>
    </location>
</feature>